<gene>
    <name evidence="1" type="ORF">UFOPK4173_01393</name>
</gene>
<organism evidence="1">
    <name type="scientific">freshwater metagenome</name>
    <dbReference type="NCBI Taxonomy" id="449393"/>
    <lineage>
        <taxon>unclassified sequences</taxon>
        <taxon>metagenomes</taxon>
        <taxon>ecological metagenomes</taxon>
    </lineage>
</organism>
<dbReference type="AlphaFoldDB" id="A0A6J7S8R2"/>
<accession>A0A6J7S8R2</accession>
<evidence type="ECO:0000313" key="1">
    <source>
        <dbReference type="EMBL" id="CAB5037499.1"/>
    </source>
</evidence>
<reference evidence="1" key="1">
    <citation type="submission" date="2020-05" db="EMBL/GenBank/DDBJ databases">
        <authorList>
            <person name="Chiriac C."/>
            <person name="Salcher M."/>
            <person name="Ghai R."/>
            <person name="Kavagutti S V."/>
        </authorList>
    </citation>
    <scope>NUCLEOTIDE SEQUENCE</scope>
</reference>
<name>A0A6J7S8R2_9ZZZZ</name>
<dbReference type="EMBL" id="CAFBPW010000181">
    <property type="protein sequence ID" value="CAB5037499.1"/>
    <property type="molecule type" value="Genomic_DNA"/>
</dbReference>
<protein>
    <submittedName>
        <fullName evidence="1">Unannotated protein</fullName>
    </submittedName>
</protein>
<sequence>MLLIVLPIGKRMGIGAAIDVLDDSDAPPEVTAVVPRSVSVHDRHIDATVDEQPA</sequence>
<proteinExistence type="predicted"/>